<accession>A0ACC2M2E0</accession>
<dbReference type="EMBL" id="CM056813">
    <property type="protein sequence ID" value="KAJ8639818.1"/>
    <property type="molecule type" value="Genomic_DNA"/>
</dbReference>
<dbReference type="Proteomes" id="UP001234297">
    <property type="component" value="Chromosome 5"/>
</dbReference>
<evidence type="ECO:0000313" key="2">
    <source>
        <dbReference type="Proteomes" id="UP001234297"/>
    </source>
</evidence>
<comment type="caution">
    <text evidence="1">The sequence shown here is derived from an EMBL/GenBank/DDBJ whole genome shotgun (WGS) entry which is preliminary data.</text>
</comment>
<organism evidence="1 2">
    <name type="scientific">Persea americana</name>
    <name type="common">Avocado</name>
    <dbReference type="NCBI Taxonomy" id="3435"/>
    <lineage>
        <taxon>Eukaryota</taxon>
        <taxon>Viridiplantae</taxon>
        <taxon>Streptophyta</taxon>
        <taxon>Embryophyta</taxon>
        <taxon>Tracheophyta</taxon>
        <taxon>Spermatophyta</taxon>
        <taxon>Magnoliopsida</taxon>
        <taxon>Magnoliidae</taxon>
        <taxon>Laurales</taxon>
        <taxon>Lauraceae</taxon>
        <taxon>Persea</taxon>
    </lineage>
</organism>
<reference evidence="1 2" key="1">
    <citation type="journal article" date="2022" name="Hortic Res">
        <title>A haplotype resolved chromosomal level avocado genome allows analysis of novel avocado genes.</title>
        <authorList>
            <person name="Nath O."/>
            <person name="Fletcher S.J."/>
            <person name="Hayward A."/>
            <person name="Shaw L.M."/>
            <person name="Masouleh A.K."/>
            <person name="Furtado A."/>
            <person name="Henry R.J."/>
            <person name="Mitter N."/>
        </authorList>
    </citation>
    <scope>NUCLEOTIDE SEQUENCE [LARGE SCALE GENOMIC DNA]</scope>
    <source>
        <strain evidence="2">cv. Hass</strain>
    </source>
</reference>
<protein>
    <submittedName>
        <fullName evidence="1">Uncharacterized protein</fullName>
    </submittedName>
</protein>
<sequence length="198" mass="20894">MSSANAIHIADAAADGKGKAATVAKPTRFKGGWRRGLAIFDFILRLFAIAAALAAAAAMGTTDQTLPFFTQFFQFKASYDDLPALTFFVIGNAIAGGYLVISLPFSIISIVRPYAVAPRSLLFLFDTIMLALTTGAASSAAAIVYLAHNGNSSANWIAICQQFNDFCQQISGAVVASFIAAVIFILLIVMSALALRKS</sequence>
<keyword evidence="2" id="KW-1185">Reference proteome</keyword>
<gene>
    <name evidence="1" type="ORF">MRB53_016512</name>
</gene>
<evidence type="ECO:0000313" key="1">
    <source>
        <dbReference type="EMBL" id="KAJ8639818.1"/>
    </source>
</evidence>
<proteinExistence type="predicted"/>
<name>A0ACC2M2E0_PERAE</name>